<keyword evidence="3" id="KW-1185">Reference proteome</keyword>
<sequence>MKNKKLLTGAISLALVAVVSVGATLAYFTDKTETAQNVFSAGKVSLSLIDKSEPEEGQVGGTPYEKDGITGIQYDNIMPGDVLSKVVGLNTAADSQDAYVAIRVTVNDVVAPNAQSIGTERITAQISDIIASQVDGDLWASKDLGNGDVVYYFKTVVPADTKNLILFSAIPLPGSEWNNEYAELSFDVDVQAAAIQAANTDLDLFMGMDWGDIVELAD</sequence>
<dbReference type="EMBL" id="JAUDCL010000016">
    <property type="protein sequence ID" value="MDM8201524.1"/>
    <property type="molecule type" value="Genomic_DNA"/>
</dbReference>
<accession>A0ABT7URK8</accession>
<dbReference type="InterPro" id="IPR023833">
    <property type="entry name" value="Signal_pept_SipW-depend-type"/>
</dbReference>
<evidence type="ECO:0000256" key="1">
    <source>
        <dbReference type="SAM" id="SignalP"/>
    </source>
</evidence>
<organism evidence="2 3">
    <name type="scientific">Allofournierella massiliensis</name>
    <dbReference type="NCBI Taxonomy" id="1650663"/>
    <lineage>
        <taxon>Bacteria</taxon>
        <taxon>Bacillati</taxon>
        <taxon>Bacillota</taxon>
        <taxon>Clostridia</taxon>
        <taxon>Eubacteriales</taxon>
        <taxon>Oscillospiraceae</taxon>
        <taxon>Allofournierella</taxon>
    </lineage>
</organism>
<dbReference type="NCBIfam" id="TIGR04088">
    <property type="entry name" value="cognate_SipW"/>
    <property type="match status" value="1"/>
</dbReference>
<proteinExistence type="predicted"/>
<evidence type="ECO:0000313" key="3">
    <source>
        <dbReference type="Proteomes" id="UP001529380"/>
    </source>
</evidence>
<gene>
    <name evidence="2" type="ORF">QUW08_09490</name>
</gene>
<evidence type="ECO:0000313" key="2">
    <source>
        <dbReference type="EMBL" id="MDM8201524.1"/>
    </source>
</evidence>
<dbReference type="Proteomes" id="UP001529380">
    <property type="component" value="Unassembled WGS sequence"/>
</dbReference>
<feature type="chain" id="PRO_5046076868" evidence="1">
    <location>
        <begin position="29"/>
        <end position="218"/>
    </location>
</feature>
<feature type="signal peptide" evidence="1">
    <location>
        <begin position="1"/>
        <end position="28"/>
    </location>
</feature>
<keyword evidence="1" id="KW-0732">Signal</keyword>
<protein>
    <submittedName>
        <fullName evidence="2">SipW-dependent-type signal peptide-containing protein</fullName>
    </submittedName>
</protein>
<dbReference type="RefSeq" id="WP_289600053.1">
    <property type="nucleotide sequence ID" value="NZ_JAUDCL010000016.1"/>
</dbReference>
<name>A0ABT7URK8_9FIRM</name>
<comment type="caution">
    <text evidence="2">The sequence shown here is derived from an EMBL/GenBank/DDBJ whole genome shotgun (WGS) entry which is preliminary data.</text>
</comment>
<reference evidence="2 3" key="1">
    <citation type="submission" date="2023-06" db="EMBL/GenBank/DDBJ databases">
        <title>Identification and characterization of horizontal gene transfer across gut microbiota members of farm animals based on homology search.</title>
        <authorList>
            <person name="Schwarzerova J."/>
            <person name="Nykrynova M."/>
            <person name="Jureckova K."/>
            <person name="Cejkova D."/>
            <person name="Rychlik I."/>
        </authorList>
    </citation>
    <scope>NUCLEOTIDE SEQUENCE [LARGE SCALE GENOMIC DNA]</scope>
    <source>
        <strain evidence="2 3">ET340</strain>
    </source>
</reference>